<keyword evidence="2" id="KW-1185">Reference proteome</keyword>
<dbReference type="OrthoDB" id="9812351at2"/>
<dbReference type="HOGENOM" id="CLU_2468032_0_0_0"/>
<dbReference type="InParanoid" id="B5YJ83"/>
<name>B5YJ83_THEYD</name>
<dbReference type="EMBL" id="CP001147">
    <property type="protein sequence ID" value="ACI21090.1"/>
    <property type="molecule type" value="Genomic_DNA"/>
</dbReference>
<reference evidence="1 2" key="2">
    <citation type="journal article" date="2015" name="Genome Announc.">
        <title>Genome Sequence of the Sulfate-Reducing Thermophilic Bacterium Thermodesulfovibrio yellowstonii Strain DSM 11347T (Phylum Nitrospirae).</title>
        <authorList>
            <person name="Bhatnagar S."/>
            <person name="Badger J.H."/>
            <person name="Madupu R."/>
            <person name="Khouri H.M."/>
            <person name="O'Connor E.M."/>
            <person name="Robb F.T."/>
            <person name="Ward N.L."/>
            <person name="Eisen J.A."/>
        </authorList>
    </citation>
    <scope>NUCLEOTIDE SEQUENCE [LARGE SCALE GENOMIC DNA]</scope>
    <source>
        <strain evidence="2">ATCC 51303 / DSM 11347 / YP87</strain>
    </source>
</reference>
<dbReference type="PATRIC" id="fig|289376.4.peg.448"/>
<organism evidence="1 2">
    <name type="scientific">Thermodesulfovibrio yellowstonii (strain ATCC 51303 / DSM 11347 / YP87)</name>
    <dbReference type="NCBI Taxonomy" id="289376"/>
    <lineage>
        <taxon>Bacteria</taxon>
        <taxon>Pseudomonadati</taxon>
        <taxon>Nitrospirota</taxon>
        <taxon>Thermodesulfovibrionia</taxon>
        <taxon>Thermodesulfovibrionales</taxon>
        <taxon>Thermodesulfovibrionaceae</taxon>
        <taxon>Thermodesulfovibrio</taxon>
    </lineage>
</organism>
<gene>
    <name evidence="1" type="ordered locus">THEYE_A0453</name>
</gene>
<dbReference type="AlphaFoldDB" id="B5YJ83"/>
<dbReference type="EnsemblBacteria" id="ACI21090">
    <property type="protein sequence ID" value="ACI21090"/>
    <property type="gene ID" value="THEYE_A0453"/>
</dbReference>
<sequence length="88" mass="10385">MKRFFTIFLVVLFFSALVFIDNSFSQPQTQPQVQASKDKVLQYAKPKKPVKIKLHRDKKGEYSWDITGENADEIIRADKRLRQLLKEE</sequence>
<evidence type="ECO:0000313" key="2">
    <source>
        <dbReference type="Proteomes" id="UP000000718"/>
    </source>
</evidence>
<accession>B5YJ83</accession>
<proteinExistence type="predicted"/>
<dbReference type="RefSeq" id="WP_012545816.1">
    <property type="nucleotide sequence ID" value="NC_011296.1"/>
</dbReference>
<protein>
    <submittedName>
        <fullName evidence="1">Uncharacterized protein</fullName>
    </submittedName>
</protein>
<dbReference type="STRING" id="289376.THEYE_A0453"/>
<reference evidence="2" key="1">
    <citation type="submission" date="2008-08" db="EMBL/GenBank/DDBJ databases">
        <title>The complete genome sequence of Thermodesulfovibrio yellowstonii strain ATCC 51303 / DSM 11347 / YP87.</title>
        <authorList>
            <person name="Dodson R.J."/>
            <person name="Durkin A.S."/>
            <person name="Wu M."/>
            <person name="Eisen J."/>
            <person name="Sutton G."/>
        </authorList>
    </citation>
    <scope>NUCLEOTIDE SEQUENCE [LARGE SCALE GENOMIC DNA]</scope>
    <source>
        <strain evidence="2">ATCC 51303 / DSM 11347 / YP87</strain>
    </source>
</reference>
<evidence type="ECO:0000313" key="1">
    <source>
        <dbReference type="EMBL" id="ACI21090.1"/>
    </source>
</evidence>
<dbReference type="Proteomes" id="UP000000718">
    <property type="component" value="Chromosome"/>
</dbReference>
<dbReference type="KEGG" id="tye:THEYE_A0453"/>